<dbReference type="Proteomes" id="UP000805193">
    <property type="component" value="Unassembled WGS sequence"/>
</dbReference>
<reference evidence="1 2" key="1">
    <citation type="journal article" date="2020" name="Cell">
        <title>Large-Scale Comparative Analyses of Tick Genomes Elucidate Their Genetic Diversity and Vector Capacities.</title>
        <authorList>
            <consortium name="Tick Genome and Microbiome Consortium (TIGMIC)"/>
            <person name="Jia N."/>
            <person name="Wang J."/>
            <person name="Shi W."/>
            <person name="Du L."/>
            <person name="Sun Y."/>
            <person name="Zhan W."/>
            <person name="Jiang J.F."/>
            <person name="Wang Q."/>
            <person name="Zhang B."/>
            <person name="Ji P."/>
            <person name="Bell-Sakyi L."/>
            <person name="Cui X.M."/>
            <person name="Yuan T.T."/>
            <person name="Jiang B.G."/>
            <person name="Yang W.F."/>
            <person name="Lam T.T."/>
            <person name="Chang Q.C."/>
            <person name="Ding S.J."/>
            <person name="Wang X.J."/>
            <person name="Zhu J.G."/>
            <person name="Ruan X.D."/>
            <person name="Zhao L."/>
            <person name="Wei J.T."/>
            <person name="Ye R.Z."/>
            <person name="Que T.C."/>
            <person name="Du C.H."/>
            <person name="Zhou Y.H."/>
            <person name="Cheng J.X."/>
            <person name="Dai P.F."/>
            <person name="Guo W.B."/>
            <person name="Han X.H."/>
            <person name="Huang E.J."/>
            <person name="Li L.F."/>
            <person name="Wei W."/>
            <person name="Gao Y.C."/>
            <person name="Liu J.Z."/>
            <person name="Shao H.Z."/>
            <person name="Wang X."/>
            <person name="Wang C.C."/>
            <person name="Yang T.C."/>
            <person name="Huo Q.B."/>
            <person name="Li W."/>
            <person name="Chen H.Y."/>
            <person name="Chen S.E."/>
            <person name="Zhou L.G."/>
            <person name="Ni X.B."/>
            <person name="Tian J.H."/>
            <person name="Sheng Y."/>
            <person name="Liu T."/>
            <person name="Pan Y.S."/>
            <person name="Xia L.Y."/>
            <person name="Li J."/>
            <person name="Zhao F."/>
            <person name="Cao W.C."/>
        </authorList>
    </citation>
    <scope>NUCLEOTIDE SEQUENCE [LARGE SCALE GENOMIC DNA]</scope>
    <source>
        <strain evidence="1">Iper-2018</strain>
    </source>
</reference>
<gene>
    <name evidence="1" type="ORF">HPB47_013636</name>
</gene>
<evidence type="ECO:0000313" key="1">
    <source>
        <dbReference type="EMBL" id="KAG0445588.1"/>
    </source>
</evidence>
<proteinExistence type="predicted"/>
<name>A0AC60R3R8_IXOPE</name>
<protein>
    <submittedName>
        <fullName evidence="1">Uncharacterized protein</fullName>
    </submittedName>
</protein>
<evidence type="ECO:0000313" key="2">
    <source>
        <dbReference type="Proteomes" id="UP000805193"/>
    </source>
</evidence>
<comment type="caution">
    <text evidence="1">The sequence shown here is derived from an EMBL/GenBank/DDBJ whole genome shotgun (WGS) entry which is preliminary data.</text>
</comment>
<organism evidence="1 2">
    <name type="scientific">Ixodes persulcatus</name>
    <name type="common">Taiga tick</name>
    <dbReference type="NCBI Taxonomy" id="34615"/>
    <lineage>
        <taxon>Eukaryota</taxon>
        <taxon>Metazoa</taxon>
        <taxon>Ecdysozoa</taxon>
        <taxon>Arthropoda</taxon>
        <taxon>Chelicerata</taxon>
        <taxon>Arachnida</taxon>
        <taxon>Acari</taxon>
        <taxon>Parasitiformes</taxon>
        <taxon>Ixodida</taxon>
        <taxon>Ixodoidea</taxon>
        <taxon>Ixodidae</taxon>
        <taxon>Ixodinae</taxon>
        <taxon>Ixodes</taxon>
    </lineage>
</organism>
<sequence>MKKLQRSQKQCSKLKKTIENLRGKVKALEAFESRKQLVELDDSHPAKQFILNQLKQLKRKRRGRRFTSYDKSVATALHYCSPTGYGFMETILGLPSERSIRAWLSSLAVKPGLNKSLLKILALKNANLPVQGRLVAVIIDEVSLKEHIIICAKGDYIEGYTTESGPELLANHSLAVMIKTLKKGEKQVLGYYLPHNAMPGDEMAQTLRQILKEIRESGFIPKVMVCDQGPNNLRMKRELGITEEKPFIEVLDEKVYFMNDTPHLLKNTRNNLKKYDFKHGTEIYKFRHIQDFYNLDKDCTPRAAPRFRAVHLALPTFTTMRICFAARTLSHSVSSGMLTYIETKDLTEDARDTAKFMEKWTLSSIRLIPQACIARKRSSEGFPTGPHIGNFGKKLRLS</sequence>
<accession>A0AC60R3R8</accession>
<keyword evidence="2" id="KW-1185">Reference proteome</keyword>
<dbReference type="EMBL" id="JABSTQ010000181">
    <property type="protein sequence ID" value="KAG0445588.1"/>
    <property type="molecule type" value="Genomic_DNA"/>
</dbReference>